<protein>
    <submittedName>
        <fullName evidence="1">Uncharacterized protein</fullName>
    </submittedName>
</protein>
<dbReference type="EMBL" id="JAINUF010000004">
    <property type="protein sequence ID" value="KAJ8365491.1"/>
    <property type="molecule type" value="Genomic_DNA"/>
</dbReference>
<keyword evidence="2" id="KW-1185">Reference proteome</keyword>
<evidence type="ECO:0000313" key="2">
    <source>
        <dbReference type="Proteomes" id="UP001152622"/>
    </source>
</evidence>
<evidence type="ECO:0000313" key="1">
    <source>
        <dbReference type="EMBL" id="KAJ8365491.1"/>
    </source>
</evidence>
<sequence>MPRPASQAYHCAVVPGRTPAVSPWSGATPPGELAVMFSVTPHTSPPTVRHRNAGTEFENFERAKARREGRRVRRNVDAFATVADAKTVVSISFE</sequence>
<proteinExistence type="predicted"/>
<accession>A0A9Q1FTB1</accession>
<comment type="caution">
    <text evidence="1">The sequence shown here is derived from an EMBL/GenBank/DDBJ whole genome shotgun (WGS) entry which is preliminary data.</text>
</comment>
<gene>
    <name evidence="1" type="ORF">SKAU_G00143220</name>
</gene>
<name>A0A9Q1FTB1_SYNKA</name>
<organism evidence="1 2">
    <name type="scientific">Synaphobranchus kaupii</name>
    <name type="common">Kaup's arrowtooth eel</name>
    <dbReference type="NCBI Taxonomy" id="118154"/>
    <lineage>
        <taxon>Eukaryota</taxon>
        <taxon>Metazoa</taxon>
        <taxon>Chordata</taxon>
        <taxon>Craniata</taxon>
        <taxon>Vertebrata</taxon>
        <taxon>Euteleostomi</taxon>
        <taxon>Actinopterygii</taxon>
        <taxon>Neopterygii</taxon>
        <taxon>Teleostei</taxon>
        <taxon>Anguilliformes</taxon>
        <taxon>Synaphobranchidae</taxon>
        <taxon>Synaphobranchus</taxon>
    </lineage>
</organism>
<dbReference type="Proteomes" id="UP001152622">
    <property type="component" value="Chromosome 4"/>
</dbReference>
<dbReference type="AlphaFoldDB" id="A0A9Q1FTB1"/>
<reference evidence="1" key="1">
    <citation type="journal article" date="2023" name="Science">
        <title>Genome structures resolve the early diversification of teleost fishes.</title>
        <authorList>
            <person name="Parey E."/>
            <person name="Louis A."/>
            <person name="Montfort J."/>
            <person name="Bouchez O."/>
            <person name="Roques C."/>
            <person name="Iampietro C."/>
            <person name="Lluch J."/>
            <person name="Castinel A."/>
            <person name="Donnadieu C."/>
            <person name="Desvignes T."/>
            <person name="Floi Bucao C."/>
            <person name="Jouanno E."/>
            <person name="Wen M."/>
            <person name="Mejri S."/>
            <person name="Dirks R."/>
            <person name="Jansen H."/>
            <person name="Henkel C."/>
            <person name="Chen W.J."/>
            <person name="Zahm M."/>
            <person name="Cabau C."/>
            <person name="Klopp C."/>
            <person name="Thompson A.W."/>
            <person name="Robinson-Rechavi M."/>
            <person name="Braasch I."/>
            <person name="Lecointre G."/>
            <person name="Bobe J."/>
            <person name="Postlethwait J.H."/>
            <person name="Berthelot C."/>
            <person name="Roest Crollius H."/>
            <person name="Guiguen Y."/>
        </authorList>
    </citation>
    <scope>NUCLEOTIDE SEQUENCE</scope>
    <source>
        <strain evidence="1">WJC10195</strain>
    </source>
</reference>